<keyword evidence="6" id="KW-0418">Kinase</keyword>
<dbReference type="Gene3D" id="1.10.10.10">
    <property type="entry name" value="Winged helix-like DNA-binding domain superfamily/Winged helix DNA-binding domain"/>
    <property type="match status" value="1"/>
</dbReference>
<keyword evidence="2" id="KW-0808">Transferase</keyword>
<dbReference type="GO" id="GO:0005886">
    <property type="term" value="C:plasma membrane"/>
    <property type="evidence" value="ECO:0007669"/>
    <property type="project" value="UniProtKB-SubCell"/>
</dbReference>
<dbReference type="PRINTS" id="PR00364">
    <property type="entry name" value="DISEASERSIST"/>
</dbReference>
<dbReference type="InterPro" id="IPR002182">
    <property type="entry name" value="NB-ARC"/>
</dbReference>
<dbReference type="GO" id="GO:0004672">
    <property type="term" value="F:protein kinase activity"/>
    <property type="evidence" value="ECO:0007669"/>
    <property type="project" value="InterPro"/>
</dbReference>
<keyword evidence="5 11" id="KW-0547">Nucleotide-binding</keyword>
<dbReference type="PANTHER" id="PTHR45707:SF46">
    <property type="entry name" value="PROTEIN KINASE DOMAIN-CONTAINING PROTEIN"/>
    <property type="match status" value="1"/>
</dbReference>
<gene>
    <name evidence="14" type="ORF">TRITD_5Bv1G001360</name>
</gene>
<dbReference type="InterPro" id="IPR032675">
    <property type="entry name" value="LRR_dom_sf"/>
</dbReference>
<dbReference type="GO" id="GO:0006952">
    <property type="term" value="P:defense response"/>
    <property type="evidence" value="ECO:0007669"/>
    <property type="project" value="UniProtKB-KW"/>
</dbReference>
<dbReference type="InterPro" id="IPR027417">
    <property type="entry name" value="P-loop_NTPase"/>
</dbReference>
<dbReference type="PROSITE" id="PS50011">
    <property type="entry name" value="PROTEIN_KINASE_DOM"/>
    <property type="match status" value="1"/>
</dbReference>
<dbReference type="PROSITE" id="PS00108">
    <property type="entry name" value="PROTEIN_KINASE_ST"/>
    <property type="match status" value="1"/>
</dbReference>
<dbReference type="SUPFAM" id="SSF56112">
    <property type="entry name" value="Protein kinase-like (PK-like)"/>
    <property type="match status" value="1"/>
</dbReference>
<evidence type="ECO:0000256" key="12">
    <source>
        <dbReference type="SAM" id="MobiDB-lite"/>
    </source>
</evidence>
<comment type="subcellular location">
    <subcellularLocation>
        <location evidence="1">Cell membrane</location>
        <topology evidence="1">Single-pass membrane protein</topology>
    </subcellularLocation>
</comment>
<evidence type="ECO:0000256" key="5">
    <source>
        <dbReference type="ARBA" id="ARBA00022741"/>
    </source>
</evidence>
<dbReference type="SUPFAM" id="SSF52058">
    <property type="entry name" value="L domain-like"/>
    <property type="match status" value="2"/>
</dbReference>
<name>A0A9R0WXM1_TRITD</name>
<reference evidence="14 15" key="1">
    <citation type="submission" date="2017-09" db="EMBL/GenBank/DDBJ databases">
        <authorList>
            <consortium name="International Durum Wheat Genome Sequencing Consortium (IDWGSC)"/>
            <person name="Milanesi L."/>
        </authorList>
    </citation>
    <scope>NUCLEOTIDE SEQUENCE [LARGE SCALE GENOMIC DNA]</scope>
    <source>
        <strain evidence="15">cv. Svevo</strain>
    </source>
</reference>
<accession>A0A9R0WXM1</accession>
<dbReference type="InterPro" id="IPR058922">
    <property type="entry name" value="WHD_DRP"/>
</dbReference>
<dbReference type="InterPro" id="IPR011009">
    <property type="entry name" value="Kinase-like_dom_sf"/>
</dbReference>
<evidence type="ECO:0000313" key="14">
    <source>
        <dbReference type="EMBL" id="VAI26265.1"/>
    </source>
</evidence>
<dbReference type="InterPro" id="IPR036388">
    <property type="entry name" value="WH-like_DNA-bd_sf"/>
</dbReference>
<protein>
    <recommendedName>
        <fullName evidence="13">Protein kinase domain-containing protein</fullName>
    </recommendedName>
</protein>
<evidence type="ECO:0000256" key="10">
    <source>
        <dbReference type="ARBA" id="ARBA00023136"/>
    </source>
</evidence>
<evidence type="ECO:0000256" key="9">
    <source>
        <dbReference type="ARBA" id="ARBA00022989"/>
    </source>
</evidence>
<evidence type="ECO:0000256" key="2">
    <source>
        <dbReference type="ARBA" id="ARBA00022679"/>
    </source>
</evidence>
<evidence type="ECO:0000256" key="1">
    <source>
        <dbReference type="ARBA" id="ARBA00004162"/>
    </source>
</evidence>
<dbReference type="InterPro" id="IPR017441">
    <property type="entry name" value="Protein_kinase_ATP_BS"/>
</dbReference>
<dbReference type="InterPro" id="IPR042197">
    <property type="entry name" value="Apaf_helical"/>
</dbReference>
<dbReference type="Gene3D" id="1.10.510.10">
    <property type="entry name" value="Transferase(Phosphotransferase) domain 1"/>
    <property type="match status" value="1"/>
</dbReference>
<evidence type="ECO:0000313" key="15">
    <source>
        <dbReference type="Proteomes" id="UP000324705"/>
    </source>
</evidence>
<dbReference type="EMBL" id="LT934120">
    <property type="protein sequence ID" value="VAI26265.1"/>
    <property type="molecule type" value="Genomic_DNA"/>
</dbReference>
<dbReference type="InterPro" id="IPR000719">
    <property type="entry name" value="Prot_kinase_dom"/>
</dbReference>
<dbReference type="GO" id="GO:0005524">
    <property type="term" value="F:ATP binding"/>
    <property type="evidence" value="ECO:0007669"/>
    <property type="project" value="UniProtKB-UniRule"/>
</dbReference>
<dbReference type="Gene3D" id="3.30.200.20">
    <property type="entry name" value="Phosphorylase Kinase, domain 1"/>
    <property type="match status" value="1"/>
</dbReference>
<evidence type="ECO:0000256" key="7">
    <source>
        <dbReference type="ARBA" id="ARBA00022821"/>
    </source>
</evidence>
<dbReference type="Gene3D" id="3.40.50.300">
    <property type="entry name" value="P-loop containing nucleotide triphosphate hydrolases"/>
    <property type="match status" value="1"/>
</dbReference>
<keyword evidence="7" id="KW-0611">Plant defense</keyword>
<dbReference type="InterPro" id="IPR008271">
    <property type="entry name" value="Ser/Thr_kinase_AS"/>
</dbReference>
<evidence type="ECO:0000256" key="11">
    <source>
        <dbReference type="PROSITE-ProRule" id="PRU10141"/>
    </source>
</evidence>
<evidence type="ECO:0000259" key="13">
    <source>
        <dbReference type="PROSITE" id="PS50011"/>
    </source>
</evidence>
<feature type="region of interest" description="Disordered" evidence="12">
    <location>
        <begin position="344"/>
        <end position="363"/>
    </location>
</feature>
<dbReference type="Pfam" id="PF23598">
    <property type="entry name" value="LRR_14"/>
    <property type="match status" value="1"/>
</dbReference>
<keyword evidence="15" id="KW-1185">Reference proteome</keyword>
<feature type="binding site" evidence="11">
    <location>
        <position position="46"/>
    </location>
    <ligand>
        <name>ATP</name>
        <dbReference type="ChEBI" id="CHEBI:30616"/>
    </ligand>
</feature>
<keyword evidence="9" id="KW-1133">Transmembrane helix</keyword>
<dbReference type="Gene3D" id="1.10.8.430">
    <property type="entry name" value="Helical domain of apoptotic protease-activating factors"/>
    <property type="match status" value="1"/>
</dbReference>
<proteinExistence type="predicted"/>
<dbReference type="Gramene" id="TRITD5Bv1G001360.1">
    <property type="protein sequence ID" value="TRITD5Bv1G001360.1"/>
    <property type="gene ID" value="TRITD5Bv1G001360"/>
</dbReference>
<evidence type="ECO:0000256" key="6">
    <source>
        <dbReference type="ARBA" id="ARBA00022777"/>
    </source>
</evidence>
<keyword evidence="4" id="KW-0677">Repeat</keyword>
<dbReference type="Pfam" id="PF23559">
    <property type="entry name" value="WHD_DRP"/>
    <property type="match status" value="1"/>
</dbReference>
<feature type="domain" description="Protein kinase" evidence="13">
    <location>
        <begin position="19"/>
        <end position="304"/>
    </location>
</feature>
<dbReference type="Proteomes" id="UP000324705">
    <property type="component" value="Chromosome 5B"/>
</dbReference>
<dbReference type="Pfam" id="PF25019">
    <property type="entry name" value="LRR_R13L1-DRL21"/>
    <property type="match status" value="1"/>
</dbReference>
<dbReference type="SUPFAM" id="SSF52540">
    <property type="entry name" value="P-loop containing nucleoside triphosphate hydrolases"/>
    <property type="match status" value="1"/>
</dbReference>
<dbReference type="Pfam" id="PF00069">
    <property type="entry name" value="Pkinase"/>
    <property type="match status" value="1"/>
</dbReference>
<organism evidence="14 15">
    <name type="scientific">Triticum turgidum subsp. durum</name>
    <name type="common">Durum wheat</name>
    <name type="synonym">Triticum durum</name>
    <dbReference type="NCBI Taxonomy" id="4567"/>
    <lineage>
        <taxon>Eukaryota</taxon>
        <taxon>Viridiplantae</taxon>
        <taxon>Streptophyta</taxon>
        <taxon>Embryophyta</taxon>
        <taxon>Tracheophyta</taxon>
        <taxon>Spermatophyta</taxon>
        <taxon>Magnoliopsida</taxon>
        <taxon>Liliopsida</taxon>
        <taxon>Poales</taxon>
        <taxon>Poaceae</taxon>
        <taxon>BOP clade</taxon>
        <taxon>Pooideae</taxon>
        <taxon>Triticodae</taxon>
        <taxon>Triticeae</taxon>
        <taxon>Triticinae</taxon>
        <taxon>Triticum</taxon>
    </lineage>
</organism>
<evidence type="ECO:0000256" key="8">
    <source>
        <dbReference type="ARBA" id="ARBA00022840"/>
    </source>
</evidence>
<evidence type="ECO:0000256" key="4">
    <source>
        <dbReference type="ARBA" id="ARBA00022737"/>
    </source>
</evidence>
<dbReference type="InterPro" id="IPR056789">
    <property type="entry name" value="LRR_R13L1-DRL21"/>
</dbReference>
<evidence type="ECO:0000256" key="3">
    <source>
        <dbReference type="ARBA" id="ARBA00022692"/>
    </source>
</evidence>
<keyword evidence="3" id="KW-0812">Transmembrane</keyword>
<dbReference type="SMART" id="SM00220">
    <property type="entry name" value="S_TKc"/>
    <property type="match status" value="1"/>
</dbReference>
<dbReference type="PROSITE" id="PS00107">
    <property type="entry name" value="PROTEIN_KINASE_ATP"/>
    <property type="match status" value="1"/>
</dbReference>
<dbReference type="GO" id="GO:0043531">
    <property type="term" value="F:ADP binding"/>
    <property type="evidence" value="ECO:0007669"/>
    <property type="project" value="InterPro"/>
</dbReference>
<keyword evidence="10" id="KW-0472">Membrane</keyword>
<dbReference type="Gene3D" id="3.80.10.10">
    <property type="entry name" value="Ribonuclease Inhibitor"/>
    <property type="match status" value="4"/>
</dbReference>
<dbReference type="InterPro" id="IPR055414">
    <property type="entry name" value="LRR_R13L4/SHOC2-like"/>
</dbReference>
<keyword evidence="8 11" id="KW-0067">ATP-binding</keyword>
<sequence length="1487" mass="168936">MTAEMRIPFHELHEVTNGFSVDTRIGKGGYGDVYKGVYNGREVAVKLLHVDTVQGIDDQQYINEVDNLLRAKHPNIIQLLGYCYETTSELVKHNGNRCLSQHIYRVLCFEYMQGESLDKRLPEESFAPDWSTRYMIIKGICEGLGFLHRCEPPIFHLDLKPANILLDSSMVPKVADFGLSRLFGGSHTHTEHIRGTQAYMAPEFIEDGNISSKNDVFSLGLVMIEIMTGSPGYSSYIEMDEVTQFKQKVDWKNRIKAISEYPSEELHQVQTCIDTAMRCVEHDRSKRPTIEDVLDILNKTEPHIPKRQMADVHPCPTIGPKSTESDMLEMMISELDNITNRDEHCSSMPKDSSKHGVQQVPVRDTSSDVEEGLIIGRNEEKQKILSILSASITERMAILPIYGIGGIGKTTLAQLIFNDSQFQDYSRVWVYVTEPLDLKKIGNSIITQLTDKDSNVDDVEIIKRRLCRCLSAGKRILIILDDLWEKDRYNLDELKAMLRLGLGNKVIVVTTRDEDIAKKMCCPTGTPYKLDILTDDMCWTIIKQKAAFEDRVDKEQLEMIGREIATKCGGVALAAQALGYMLWEMTSDRWESVRDSCIWNLSTPKDPSSRIHKVLASLLLSYSHMPDCLKLCFSYFAVFPKGHNIVMYDLIHQWIALGFTEQSDMFDPMQLCETYVTQLLGMSFLQYSKTQPSSNTWRDKDVIVLTMHDLVHDLAKEVVPHLINVQGTKCRYALLTDCTKSLQYSVTFPAKIKALHFRDCDKQELHGGAFSPAKCLRVLDISECFIPKLPDCIGQLKQLRFLHAPRIQDKVIPNCITELSELNYLNLRGSHNISTLPESIGDMKALIHLDLSGCYAIRELPKSFKKLKQLVHLDLSRSNMPVAEALACCTKLQFLNLSDVFTTMDTKRVRGLPQVIGNLIKLRYLNLSMCLDLMGSSDRIEQISNLLCSISKLSNLEHLDLSRSEGLFSLPESIGNLRKLHTLDLSCCDHLEKLPDSIEQMVGLKVLNVENCFKLDESMLPQMNFALLPDFVVHASSDKCSSNIILLQPTNPRKLTIDRLENVKSAEEAHSIKLIEKQKIKELRFEWTGGAGRFVDDKEVLDKLVPPRSVQELSICGYGSVSLPDWLMGIWQYLPNLLELNLNDFPKCKKLPAGPALGQLPNLKKLGLYRMESLKEWNTTCTSAEKGTNELMFPKLEALTIEECPRLRIIPCLPRAMSLDIVHSDKVLTSWGDSSSHNGASSSSPITRVSVDSKVPMHQWRLLHKLPALRSLIINYCCNLKASPEIIQHLTSLEELYFKYLSLDKTSLPHWLGQLTSLKKLEIEYCRGIRSLPDNIQQLTKLEYLHIIGRPTLKKWCESEENKMKLAHIRKVKYFGAKDHDLGWCVGTRHMEKMKEVGHEIVDDETWLIDAMIGLMTGPPKVVGLPLNSQLYNAVMYMPGFAELDLLFAVLHLKDNYAQAAVYMDMREEDRVSWLMDLLRKKRAGLL</sequence>
<dbReference type="PANTHER" id="PTHR45707">
    <property type="entry name" value="C2 CALCIUM/LIPID-BINDING PLANT PHOSPHORIBOSYLTRANSFERASE FAMILY PROTEIN"/>
    <property type="match status" value="1"/>
</dbReference>
<dbReference type="Pfam" id="PF00931">
    <property type="entry name" value="NB-ARC"/>
    <property type="match status" value="1"/>
</dbReference>